<dbReference type="AlphaFoldDB" id="A0A329M6L4"/>
<keyword evidence="2" id="KW-1185">Reference proteome</keyword>
<protein>
    <submittedName>
        <fullName evidence="1">Uncharacterized protein</fullName>
    </submittedName>
</protein>
<gene>
    <name evidence="1" type="ORF">DQG23_34145</name>
</gene>
<evidence type="ECO:0000313" key="1">
    <source>
        <dbReference type="EMBL" id="RAV12627.1"/>
    </source>
</evidence>
<proteinExistence type="predicted"/>
<dbReference type="Proteomes" id="UP000250369">
    <property type="component" value="Unassembled WGS sequence"/>
</dbReference>
<evidence type="ECO:0000313" key="2">
    <source>
        <dbReference type="Proteomes" id="UP000250369"/>
    </source>
</evidence>
<sequence length="68" mass="7598">MSVSGARFKRIFKVNRFGAALSGDGLYEYGRTGKADPFGGQVVNEAEVIIPYKWALYYARMVEGQNFV</sequence>
<name>A0A329M6L4_9BACL</name>
<comment type="caution">
    <text evidence="1">The sequence shown here is derived from an EMBL/GenBank/DDBJ whole genome shotgun (WGS) entry which is preliminary data.</text>
</comment>
<accession>A0A329M6L4</accession>
<reference evidence="1 2" key="1">
    <citation type="journal article" date="2009" name="Int. J. Syst. Evol. Microbiol.">
        <title>Paenibacillus contaminans sp. nov., isolated from a contaminated laboratory plate.</title>
        <authorList>
            <person name="Chou J.H."/>
            <person name="Lee J.H."/>
            <person name="Lin M.C."/>
            <person name="Chang P.S."/>
            <person name="Arun A.B."/>
            <person name="Young C.C."/>
            <person name="Chen W.M."/>
        </authorList>
    </citation>
    <scope>NUCLEOTIDE SEQUENCE [LARGE SCALE GENOMIC DNA]</scope>
    <source>
        <strain evidence="1 2">CKOBP-6</strain>
    </source>
</reference>
<dbReference type="RefSeq" id="WP_113035517.1">
    <property type="nucleotide sequence ID" value="NZ_QMFB01000032.1"/>
</dbReference>
<organism evidence="1 2">
    <name type="scientific">Paenibacillus contaminans</name>
    <dbReference type="NCBI Taxonomy" id="450362"/>
    <lineage>
        <taxon>Bacteria</taxon>
        <taxon>Bacillati</taxon>
        <taxon>Bacillota</taxon>
        <taxon>Bacilli</taxon>
        <taxon>Bacillales</taxon>
        <taxon>Paenibacillaceae</taxon>
        <taxon>Paenibacillus</taxon>
    </lineage>
</organism>
<dbReference type="EMBL" id="QMFB01000032">
    <property type="protein sequence ID" value="RAV12627.1"/>
    <property type="molecule type" value="Genomic_DNA"/>
</dbReference>